<evidence type="ECO:0000313" key="2">
    <source>
        <dbReference type="Proteomes" id="UP000683360"/>
    </source>
</evidence>
<dbReference type="AlphaFoldDB" id="A0A8S3R301"/>
<keyword evidence="2" id="KW-1185">Reference proteome</keyword>
<gene>
    <name evidence="1" type="ORF">MEDL_16148</name>
</gene>
<dbReference type="Proteomes" id="UP000683360">
    <property type="component" value="Unassembled WGS sequence"/>
</dbReference>
<comment type="caution">
    <text evidence="1">The sequence shown here is derived from an EMBL/GenBank/DDBJ whole genome shotgun (WGS) entry which is preliminary data.</text>
</comment>
<accession>A0A8S3R301</accession>
<dbReference type="OrthoDB" id="6183171at2759"/>
<sequence>MSNVQPKNDKDETFSTKFEKFDFNKIPANFMNTNNVYQNICSLIESLKTVEHQQNCVNGIYDDFCKTVESEMSDKIPSKTIFVGGKQSNKKYRNKKPWWNESLSKLWYEMCNAEKAWNKCKNMHQNQLKAIYVQKRKHFDSEVQKSKRKYWYDMQEQLLSESSKNQHMFWKKIGKIGIAESRKHVIPMEVIDDDGNVSSELTDVLDKWKSEYSELLNQQNSSIRVSDSCTSLNEASTFNDFLLTEPISYQETVHVIEKTKRGKSAGIDNLPGENFMTNSPILNMQHTNKKATP</sequence>
<organism evidence="1 2">
    <name type="scientific">Mytilus edulis</name>
    <name type="common">Blue mussel</name>
    <dbReference type="NCBI Taxonomy" id="6550"/>
    <lineage>
        <taxon>Eukaryota</taxon>
        <taxon>Metazoa</taxon>
        <taxon>Spiralia</taxon>
        <taxon>Lophotrochozoa</taxon>
        <taxon>Mollusca</taxon>
        <taxon>Bivalvia</taxon>
        <taxon>Autobranchia</taxon>
        <taxon>Pteriomorphia</taxon>
        <taxon>Mytilida</taxon>
        <taxon>Mytiloidea</taxon>
        <taxon>Mytilidae</taxon>
        <taxon>Mytilinae</taxon>
        <taxon>Mytilus</taxon>
    </lineage>
</organism>
<reference evidence="1" key="1">
    <citation type="submission" date="2021-03" db="EMBL/GenBank/DDBJ databases">
        <authorList>
            <person name="Bekaert M."/>
        </authorList>
    </citation>
    <scope>NUCLEOTIDE SEQUENCE</scope>
</reference>
<name>A0A8S3R301_MYTED</name>
<protein>
    <submittedName>
        <fullName evidence="1">Uncharacterized protein</fullName>
    </submittedName>
</protein>
<evidence type="ECO:0000313" key="1">
    <source>
        <dbReference type="EMBL" id="CAG2201549.1"/>
    </source>
</evidence>
<proteinExistence type="predicted"/>
<dbReference type="EMBL" id="CAJPWZ010000853">
    <property type="protein sequence ID" value="CAG2201549.1"/>
    <property type="molecule type" value="Genomic_DNA"/>
</dbReference>